<proteinExistence type="predicted"/>
<dbReference type="Proteomes" id="UP001165648">
    <property type="component" value="Unassembled WGS sequence"/>
</dbReference>
<dbReference type="NCBIfam" id="NF047498">
    <property type="entry name" value="LIC_12616_fam"/>
    <property type="match status" value="1"/>
</dbReference>
<evidence type="ECO:0000313" key="2">
    <source>
        <dbReference type="EMBL" id="MCX5614437.1"/>
    </source>
</evidence>
<organism evidence="2 3">
    <name type="scientific">Bombella saccharophila</name>
    <dbReference type="NCBI Taxonomy" id="2967338"/>
    <lineage>
        <taxon>Bacteria</taxon>
        <taxon>Pseudomonadati</taxon>
        <taxon>Pseudomonadota</taxon>
        <taxon>Alphaproteobacteria</taxon>
        <taxon>Acetobacterales</taxon>
        <taxon>Acetobacteraceae</taxon>
        <taxon>Bombella</taxon>
    </lineage>
</organism>
<comment type="caution">
    <text evidence="2">The sequence shown here is derived from an EMBL/GenBank/DDBJ whole genome shotgun (WGS) entry which is preliminary data.</text>
</comment>
<dbReference type="InterPro" id="IPR057087">
    <property type="entry name" value="Gp12-like"/>
</dbReference>
<dbReference type="RefSeq" id="WP_266106546.1">
    <property type="nucleotide sequence ID" value="NZ_JANIDW010000001.1"/>
</dbReference>
<dbReference type="Pfam" id="PF23961">
    <property type="entry name" value="Phage_tail_terminator_9"/>
    <property type="match status" value="1"/>
</dbReference>
<feature type="domain" description="Phage neck terminator protein gp12-like" evidence="1">
    <location>
        <begin position="23"/>
        <end position="163"/>
    </location>
</feature>
<keyword evidence="3" id="KW-1185">Reference proteome</keyword>
<evidence type="ECO:0000313" key="3">
    <source>
        <dbReference type="Proteomes" id="UP001165648"/>
    </source>
</evidence>
<name>A0ABT3W5U0_9PROT</name>
<sequence length="193" mass="21335">MQNSSNPPNQGRANLELKPSESDILKGIGDWLVQNILPPPWTVRQGQQNGVATEEMPFAIMQIVSRNRYATNSRRYNPDGSVTLNKPEKLSVQVTTFGEGAGNAVSLINTMWRDADAVAWFRDHLPGFAPLYASDPRQHAFTTAEKQYEDQWSVDLVADVLASVTKPGQSAIHLGMETVTQADNLHTTTDKTK</sequence>
<accession>A0ABT3W5U0</accession>
<protein>
    <recommendedName>
        <fullName evidence="1">Phage neck terminator protein gp12-like domain-containing protein</fullName>
    </recommendedName>
</protein>
<gene>
    <name evidence="2" type="ORF">NQF64_04160</name>
</gene>
<dbReference type="EMBL" id="JANIDW010000001">
    <property type="protein sequence ID" value="MCX5614437.1"/>
    <property type="molecule type" value="Genomic_DNA"/>
</dbReference>
<reference evidence="2 3" key="1">
    <citation type="submission" date="2022-07" db="EMBL/GenBank/DDBJ databases">
        <title>Bombella genomes.</title>
        <authorList>
            <person name="Harer L."/>
            <person name="Styblova S."/>
            <person name="Ehrmann M."/>
        </authorList>
    </citation>
    <scope>NUCLEOTIDE SEQUENCE [LARGE SCALE GENOMIC DNA]</scope>
    <source>
        <strain evidence="2 3">TMW 2.2558</strain>
    </source>
</reference>
<evidence type="ECO:0000259" key="1">
    <source>
        <dbReference type="Pfam" id="PF23961"/>
    </source>
</evidence>